<keyword evidence="1" id="KW-0175">Coiled coil</keyword>
<keyword evidence="4" id="KW-0645">Protease</keyword>
<organism evidence="4 5">
    <name type="scientific">Haloarcula terrestris</name>
    <dbReference type="NCBI Taxonomy" id="2950533"/>
    <lineage>
        <taxon>Archaea</taxon>
        <taxon>Methanobacteriati</taxon>
        <taxon>Methanobacteriota</taxon>
        <taxon>Stenosarchaea group</taxon>
        <taxon>Halobacteria</taxon>
        <taxon>Halobacteriales</taxon>
        <taxon>Haloarculaceae</taxon>
        <taxon>Haloarcula</taxon>
    </lineage>
</organism>
<dbReference type="SUPFAM" id="SSF49464">
    <property type="entry name" value="Carboxypeptidase regulatory domain-like"/>
    <property type="match status" value="1"/>
</dbReference>
<proteinExistence type="predicted"/>
<evidence type="ECO:0000256" key="2">
    <source>
        <dbReference type="SAM" id="MobiDB-lite"/>
    </source>
</evidence>
<comment type="caution">
    <text evidence="4">The sequence shown here is derived from an EMBL/GenBank/DDBJ whole genome shotgun (WGS) entry which is preliminary data.</text>
</comment>
<keyword evidence="3" id="KW-1133">Transmembrane helix</keyword>
<gene>
    <name evidence="4" type="ORF">NDI54_09845</name>
</gene>
<evidence type="ECO:0000256" key="3">
    <source>
        <dbReference type="SAM" id="Phobius"/>
    </source>
</evidence>
<protein>
    <submittedName>
        <fullName evidence="4">Carboxypeptidase-like regulatory domain-containing protein</fullName>
    </submittedName>
</protein>
<keyword evidence="3" id="KW-0472">Membrane</keyword>
<feature type="compositionally biased region" description="Polar residues" evidence="2">
    <location>
        <begin position="564"/>
        <end position="581"/>
    </location>
</feature>
<dbReference type="GO" id="GO:0004180">
    <property type="term" value="F:carboxypeptidase activity"/>
    <property type="evidence" value="ECO:0007669"/>
    <property type="project" value="UniProtKB-KW"/>
</dbReference>
<accession>A0AAE4EXB7</accession>
<sequence>MNRQVETPTPDNETQQQNPDSVSDGEYSDETAAWLARTMGAQLENSSIALSNEQYDRARSVLGDDYNERLEQYVEVAGDTSSEADDAAAREFEAARGNQQNFTNEVQRYRQQYAAYQAARETGNEREARITARQMERTAANISDTRQRLNRNFEQIENTTTVDLSEGQGEINETTANITATQSEVREETLVGTTLTVQARDSTASFSEPGTITGQLQAENGSVIADAQVELRVENRTRTVQTDSNGAFETRYRPRSARLGSQSVEVEYIPSADSVYLTDNATFTITVQQVTPDVTSDISPETVGYGDRLDASASVTADSTVVTDIPVEFVMGDTAVARTTTGPNGSVTAAVRVPASVDDGDRQVVARIPYQDRAIAGSQSEHPVVVVETQTDLSVSASRTDDGILARGRLQTVDGAPVANLPVRLQVGAGETQVVETTRNGSFRAVIADPQSGESVTVTATYDEPRSNLGNATATATVGAGAGGGNPPVGSGSDRDILIDTLLGILFGSDENPGISFGNGVIGYSWLPVLGGGMALIVVGASWFVVSRFNQSEDAETTAPAGTVDSSTIEPDQLTTSSDDTGPTFEDRVDTYLDSGNYDAATMLAYTVVHDELVSENGISEGMTHWELLQQSRQHDVSEELVADIETVVEAFEMAAFASVSVDPSRAEAAVERAREIRSNGTK</sequence>
<dbReference type="EMBL" id="JAMQOM010000003">
    <property type="protein sequence ID" value="MDS0221652.1"/>
    <property type="molecule type" value="Genomic_DNA"/>
</dbReference>
<keyword evidence="4" id="KW-0378">Hydrolase</keyword>
<keyword evidence="3" id="KW-0812">Transmembrane</keyword>
<evidence type="ECO:0000313" key="4">
    <source>
        <dbReference type="EMBL" id="MDS0221652.1"/>
    </source>
</evidence>
<feature type="compositionally biased region" description="Polar residues" evidence="2">
    <location>
        <begin position="1"/>
        <end position="21"/>
    </location>
</feature>
<keyword evidence="4" id="KW-0121">Carboxypeptidase</keyword>
<feature type="region of interest" description="Disordered" evidence="2">
    <location>
        <begin position="1"/>
        <end position="29"/>
    </location>
</feature>
<name>A0AAE4EXB7_9EURY</name>
<reference evidence="4 5" key="1">
    <citation type="submission" date="2022-06" db="EMBL/GenBank/DDBJ databases">
        <title>Haloarcula sp. a new haloarchaeum isolate from saline soil.</title>
        <authorList>
            <person name="Strakova D."/>
            <person name="Galisteo C."/>
            <person name="Sanchez-Porro C."/>
            <person name="Ventosa A."/>
        </authorList>
    </citation>
    <scope>NUCLEOTIDE SEQUENCE [LARGE SCALE GENOMIC DNA]</scope>
    <source>
        <strain evidence="4 5">S1AR25-5A</strain>
    </source>
</reference>
<feature type="region of interest" description="Disordered" evidence="2">
    <location>
        <begin position="555"/>
        <end position="585"/>
    </location>
</feature>
<dbReference type="InterPro" id="IPR008969">
    <property type="entry name" value="CarboxyPept-like_regulatory"/>
</dbReference>
<dbReference type="AlphaFoldDB" id="A0AAE4EXB7"/>
<evidence type="ECO:0000256" key="1">
    <source>
        <dbReference type="SAM" id="Coils"/>
    </source>
</evidence>
<feature type="coiled-coil region" evidence="1">
    <location>
        <begin position="92"/>
        <end position="159"/>
    </location>
</feature>
<dbReference type="Proteomes" id="UP001253439">
    <property type="component" value="Unassembled WGS sequence"/>
</dbReference>
<keyword evidence="5" id="KW-1185">Reference proteome</keyword>
<feature type="transmembrane region" description="Helical" evidence="3">
    <location>
        <begin position="526"/>
        <end position="546"/>
    </location>
</feature>
<evidence type="ECO:0000313" key="5">
    <source>
        <dbReference type="Proteomes" id="UP001253439"/>
    </source>
</evidence>